<dbReference type="PANTHER" id="PTHR24225:SF24">
    <property type="entry name" value="G-PROTEIN COUPLED RECEPTORS FAMILY 1 PROFILE DOMAIN-CONTAINING PROTEIN"/>
    <property type="match status" value="1"/>
</dbReference>
<organism evidence="11 12">
    <name type="scientific">Lymnaea stagnalis</name>
    <name type="common">Great pond snail</name>
    <name type="synonym">Helix stagnalis</name>
    <dbReference type="NCBI Taxonomy" id="6523"/>
    <lineage>
        <taxon>Eukaryota</taxon>
        <taxon>Metazoa</taxon>
        <taxon>Spiralia</taxon>
        <taxon>Lophotrochozoa</taxon>
        <taxon>Mollusca</taxon>
        <taxon>Gastropoda</taxon>
        <taxon>Heterobranchia</taxon>
        <taxon>Euthyneura</taxon>
        <taxon>Panpulmonata</taxon>
        <taxon>Hygrophila</taxon>
        <taxon>Lymnaeoidea</taxon>
        <taxon>Lymnaeidae</taxon>
        <taxon>Lymnaea</taxon>
    </lineage>
</organism>
<evidence type="ECO:0000256" key="2">
    <source>
        <dbReference type="ARBA" id="ARBA00022692"/>
    </source>
</evidence>
<dbReference type="Pfam" id="PF00001">
    <property type="entry name" value="7tm_1"/>
    <property type="match status" value="1"/>
</dbReference>
<evidence type="ECO:0000256" key="5">
    <source>
        <dbReference type="ARBA" id="ARBA00023136"/>
    </source>
</evidence>
<dbReference type="PROSITE" id="PS50262">
    <property type="entry name" value="G_PROTEIN_RECEP_F1_2"/>
    <property type="match status" value="1"/>
</dbReference>
<evidence type="ECO:0000256" key="4">
    <source>
        <dbReference type="ARBA" id="ARBA00023040"/>
    </source>
</evidence>
<sequence length="92" mass="10210">MLTTFSLCGAIGNGLVAYVYTHKAKKDSATIFILALSCTDLLACLVTMPYTAVTEYLQHKLNYDLACKLYTFMITFNVPLSAFLMVVISLDR</sequence>
<comment type="caution">
    <text evidence="11">The sequence shown here is derived from an EMBL/GenBank/DDBJ whole genome shotgun (WGS) entry which is preliminary data.</text>
</comment>
<keyword evidence="12" id="KW-1185">Reference proteome</keyword>
<dbReference type="GO" id="GO:0007204">
    <property type="term" value="P:positive regulation of cytosolic calcium ion concentration"/>
    <property type="evidence" value="ECO:0007669"/>
    <property type="project" value="TreeGrafter"/>
</dbReference>
<feature type="transmembrane region" description="Helical" evidence="9">
    <location>
        <begin position="70"/>
        <end position="90"/>
    </location>
</feature>
<evidence type="ECO:0000259" key="10">
    <source>
        <dbReference type="PROSITE" id="PS50262"/>
    </source>
</evidence>
<comment type="similarity">
    <text evidence="8">Belongs to the chemokine-like receptor (CMKLR) family.</text>
</comment>
<name>A0AAV2HZB4_LYMST</name>
<dbReference type="CDD" id="cd00637">
    <property type="entry name" value="7tm_classA_rhodopsin-like"/>
    <property type="match status" value="1"/>
</dbReference>
<evidence type="ECO:0000313" key="12">
    <source>
        <dbReference type="Proteomes" id="UP001497497"/>
    </source>
</evidence>
<reference evidence="11 12" key="1">
    <citation type="submission" date="2024-04" db="EMBL/GenBank/DDBJ databases">
        <authorList>
            <consortium name="Genoscope - CEA"/>
            <person name="William W."/>
        </authorList>
    </citation>
    <scope>NUCLEOTIDE SEQUENCE [LARGE SCALE GENOMIC DNA]</scope>
</reference>
<dbReference type="EMBL" id="CAXITT010000321">
    <property type="protein sequence ID" value="CAL1538997.1"/>
    <property type="molecule type" value="Genomic_DNA"/>
</dbReference>
<dbReference type="Proteomes" id="UP001497497">
    <property type="component" value="Unassembled WGS sequence"/>
</dbReference>
<proteinExistence type="inferred from homology"/>
<accession>A0AAV2HZB4</accession>
<dbReference type="AlphaFoldDB" id="A0AAV2HZB4"/>
<dbReference type="GO" id="GO:0004875">
    <property type="term" value="F:complement receptor activity"/>
    <property type="evidence" value="ECO:0007669"/>
    <property type="project" value="TreeGrafter"/>
</dbReference>
<feature type="domain" description="G-protein coupled receptors family 1 profile" evidence="10">
    <location>
        <begin position="12"/>
        <end position="92"/>
    </location>
</feature>
<keyword evidence="5 9" id="KW-0472">Membrane</keyword>
<keyword evidence="6" id="KW-0675">Receptor</keyword>
<dbReference type="GO" id="GO:0007200">
    <property type="term" value="P:phospholipase C-activating G protein-coupled receptor signaling pathway"/>
    <property type="evidence" value="ECO:0007669"/>
    <property type="project" value="TreeGrafter"/>
</dbReference>
<evidence type="ECO:0000256" key="9">
    <source>
        <dbReference type="SAM" id="Phobius"/>
    </source>
</evidence>
<dbReference type="SUPFAM" id="SSF81321">
    <property type="entry name" value="Family A G protein-coupled receptor-like"/>
    <property type="match status" value="1"/>
</dbReference>
<comment type="subcellular location">
    <subcellularLocation>
        <location evidence="1">Membrane</location>
        <topology evidence="1">Multi-pass membrane protein</topology>
    </subcellularLocation>
</comment>
<dbReference type="InterPro" id="IPR000276">
    <property type="entry name" value="GPCR_Rhodpsn"/>
</dbReference>
<protein>
    <recommendedName>
        <fullName evidence="10">G-protein coupled receptors family 1 profile domain-containing protein</fullName>
    </recommendedName>
</protein>
<evidence type="ECO:0000313" key="11">
    <source>
        <dbReference type="EMBL" id="CAL1538997.1"/>
    </source>
</evidence>
<evidence type="ECO:0000256" key="8">
    <source>
        <dbReference type="ARBA" id="ARBA00025736"/>
    </source>
</evidence>
<dbReference type="Gene3D" id="1.20.1070.10">
    <property type="entry name" value="Rhodopsin 7-helix transmembrane proteins"/>
    <property type="match status" value="1"/>
</dbReference>
<gene>
    <name evidence="11" type="ORF">GSLYS_00012818001</name>
</gene>
<dbReference type="GO" id="GO:0005886">
    <property type="term" value="C:plasma membrane"/>
    <property type="evidence" value="ECO:0007669"/>
    <property type="project" value="TreeGrafter"/>
</dbReference>
<evidence type="ECO:0000256" key="6">
    <source>
        <dbReference type="ARBA" id="ARBA00023170"/>
    </source>
</evidence>
<dbReference type="InterPro" id="IPR017452">
    <property type="entry name" value="GPCR_Rhodpsn_7TM"/>
</dbReference>
<evidence type="ECO:0000256" key="7">
    <source>
        <dbReference type="ARBA" id="ARBA00023224"/>
    </source>
</evidence>
<feature type="transmembrane region" description="Helical" evidence="9">
    <location>
        <begin position="31"/>
        <end position="50"/>
    </location>
</feature>
<dbReference type="PANTHER" id="PTHR24225">
    <property type="entry name" value="CHEMOTACTIC RECEPTOR"/>
    <property type="match status" value="1"/>
</dbReference>
<keyword evidence="7" id="KW-0807">Transducer</keyword>
<keyword evidence="3 9" id="KW-1133">Transmembrane helix</keyword>
<dbReference type="GO" id="GO:0004930">
    <property type="term" value="F:G protein-coupled receptor activity"/>
    <property type="evidence" value="ECO:0007669"/>
    <property type="project" value="UniProtKB-KW"/>
</dbReference>
<keyword evidence="4" id="KW-0297">G-protein coupled receptor</keyword>
<dbReference type="InterPro" id="IPR000826">
    <property type="entry name" value="Formyl_rcpt-rel"/>
</dbReference>
<evidence type="ECO:0000256" key="3">
    <source>
        <dbReference type="ARBA" id="ARBA00022989"/>
    </source>
</evidence>
<evidence type="ECO:0000256" key="1">
    <source>
        <dbReference type="ARBA" id="ARBA00004141"/>
    </source>
</evidence>
<keyword evidence="2 9" id="KW-0812">Transmembrane</keyword>